<gene>
    <name evidence="6" type="ORF">Ae201684_000492</name>
</gene>
<dbReference type="PANTHER" id="PTHR10653:SF0">
    <property type="entry name" value="F-ACTIN-CAPPING PROTEIN SUBUNIT ALPHA"/>
    <property type="match status" value="1"/>
</dbReference>
<proteinExistence type="inferred from homology"/>
<dbReference type="VEuPathDB" id="FungiDB:AeMF1_002335"/>
<dbReference type="InterPro" id="IPR037282">
    <property type="entry name" value="CapZ_alpha/beta"/>
</dbReference>
<dbReference type="GO" id="GO:0051016">
    <property type="term" value="P:barbed-end actin filament capping"/>
    <property type="evidence" value="ECO:0007669"/>
    <property type="project" value="UniProtKB-UniRule"/>
</dbReference>
<comment type="similarity">
    <text evidence="1 5">Belongs to the F-actin-capping protein alpha subunit family.</text>
</comment>
<dbReference type="Pfam" id="PF01267">
    <property type="entry name" value="F-actin_cap_A"/>
    <property type="match status" value="1"/>
</dbReference>
<evidence type="ECO:0000313" key="6">
    <source>
        <dbReference type="EMBL" id="KAF0745478.1"/>
    </source>
</evidence>
<dbReference type="Gene3D" id="3.90.1150.210">
    <property type="entry name" value="F-actin capping protein, beta subunit"/>
    <property type="match status" value="1"/>
</dbReference>
<keyword evidence="4 5" id="KW-0009">Actin-binding</keyword>
<dbReference type="InterPro" id="IPR017865">
    <property type="entry name" value="F-actin_cap_asu_CS"/>
</dbReference>
<evidence type="ECO:0000313" key="7">
    <source>
        <dbReference type="Proteomes" id="UP000481153"/>
    </source>
</evidence>
<dbReference type="Gene3D" id="3.30.1140.60">
    <property type="entry name" value="F-actin capping protein, alpha subunit"/>
    <property type="match status" value="1"/>
</dbReference>
<dbReference type="GO" id="GO:0030036">
    <property type="term" value="P:actin cytoskeleton organization"/>
    <property type="evidence" value="ECO:0007669"/>
    <property type="project" value="TreeGrafter"/>
</dbReference>
<dbReference type="GO" id="GO:0030863">
    <property type="term" value="C:cortical cytoskeleton"/>
    <property type="evidence" value="ECO:0007669"/>
    <property type="project" value="TreeGrafter"/>
</dbReference>
<dbReference type="PROSITE" id="PS00748">
    <property type="entry name" value="F_ACTIN_CAPPING_A_1"/>
    <property type="match status" value="1"/>
</dbReference>
<sequence length="281" mass="31550">MEEVSDTEKLRLAQHFLLSTPPGEIRDVVKDVTKLLPGGLLSDSVLRGAMHSYSTESNLPVAIPSGESHHLIICKEGEVDNGHYLDTKTQKMWGFDHIKQEIVPHDVQDASVHFQSALEPVRLSIQSAVDEYMANQFGNQGGVAVFANDSAITIVISTERVSLRNFWSGRWKSKWMLTNVSNSSATVTGRIDLHVHYFEDGNLQLQSNKEVSRSIQGASLAAAIIDAIREEEHVVHSNLEDMYINMSEETFKEMRRVMPVTQTKMDWSIHAHRTAKDLGRK</sequence>
<evidence type="ECO:0000256" key="1">
    <source>
        <dbReference type="ARBA" id="ARBA00010479"/>
    </source>
</evidence>
<dbReference type="AlphaFoldDB" id="A0A6G0XY94"/>
<name>A0A6G0XY94_9STRA</name>
<dbReference type="SUPFAM" id="SSF90096">
    <property type="entry name" value="Subunits of heterodimeric actin filament capping protein Capz"/>
    <property type="match status" value="1"/>
</dbReference>
<protein>
    <recommendedName>
        <fullName evidence="2 5">F-actin-capping protein subunit alpha</fullName>
    </recommendedName>
</protein>
<evidence type="ECO:0000256" key="5">
    <source>
        <dbReference type="RuleBase" id="RU365077"/>
    </source>
</evidence>
<evidence type="ECO:0000256" key="4">
    <source>
        <dbReference type="ARBA" id="ARBA00023203"/>
    </source>
</evidence>
<evidence type="ECO:0000256" key="3">
    <source>
        <dbReference type="ARBA" id="ARBA00022467"/>
    </source>
</evidence>
<dbReference type="EMBL" id="VJMJ01000002">
    <property type="protein sequence ID" value="KAF0745478.1"/>
    <property type="molecule type" value="Genomic_DNA"/>
</dbReference>
<dbReference type="Proteomes" id="UP000481153">
    <property type="component" value="Unassembled WGS sequence"/>
</dbReference>
<keyword evidence="7" id="KW-1185">Reference proteome</keyword>
<dbReference type="InterPro" id="IPR042489">
    <property type="entry name" value="CapZ_alpha_1"/>
</dbReference>
<accession>A0A6G0XY94</accession>
<comment type="function">
    <text evidence="5">F-actin-capping proteins bind in a Ca(2+)-independent manner to the fast growing ends of actin filaments (barbed end) thereby blocking the exchange of subunits at these ends. Unlike other capping proteins (such as gelsolin and severin), these proteins do not sever actin filaments.</text>
</comment>
<dbReference type="PANTHER" id="PTHR10653">
    <property type="entry name" value="F-ACTIN-CAPPING PROTEIN SUBUNIT ALPHA"/>
    <property type="match status" value="1"/>
</dbReference>
<dbReference type="InterPro" id="IPR042276">
    <property type="entry name" value="CapZ_alpha/beta_2"/>
</dbReference>
<organism evidence="6 7">
    <name type="scientific">Aphanomyces euteiches</name>
    <dbReference type="NCBI Taxonomy" id="100861"/>
    <lineage>
        <taxon>Eukaryota</taxon>
        <taxon>Sar</taxon>
        <taxon>Stramenopiles</taxon>
        <taxon>Oomycota</taxon>
        <taxon>Saprolegniomycetes</taxon>
        <taxon>Saprolegniales</taxon>
        <taxon>Verrucalvaceae</taxon>
        <taxon>Aphanomyces</taxon>
    </lineage>
</organism>
<dbReference type="InterPro" id="IPR002189">
    <property type="entry name" value="CapZ_alpha"/>
</dbReference>
<evidence type="ECO:0000256" key="2">
    <source>
        <dbReference type="ARBA" id="ARBA00014038"/>
    </source>
</evidence>
<keyword evidence="3 5" id="KW-0117">Actin capping</keyword>
<dbReference type="GO" id="GO:0008290">
    <property type="term" value="C:F-actin capping protein complex"/>
    <property type="evidence" value="ECO:0007669"/>
    <property type="project" value="UniProtKB-UniRule"/>
</dbReference>
<dbReference type="GO" id="GO:0051015">
    <property type="term" value="F:actin filament binding"/>
    <property type="evidence" value="ECO:0007669"/>
    <property type="project" value="TreeGrafter"/>
</dbReference>
<dbReference type="PRINTS" id="PR00191">
    <property type="entry name" value="FACTINCAPA"/>
</dbReference>
<reference evidence="6 7" key="1">
    <citation type="submission" date="2019-07" db="EMBL/GenBank/DDBJ databases">
        <title>Genomics analysis of Aphanomyces spp. identifies a new class of oomycete effector associated with host adaptation.</title>
        <authorList>
            <person name="Gaulin E."/>
        </authorList>
    </citation>
    <scope>NUCLEOTIDE SEQUENCE [LARGE SCALE GENOMIC DNA]</scope>
    <source>
        <strain evidence="6 7">ATCC 201684</strain>
    </source>
</reference>
<dbReference type="FunFam" id="3.90.1150.210:FF:000003">
    <property type="entry name" value="F-actin-capping protein subunit alpha"/>
    <property type="match status" value="1"/>
</dbReference>
<comment type="caution">
    <text evidence="6">The sequence shown here is derived from an EMBL/GenBank/DDBJ whole genome shotgun (WGS) entry which is preliminary data.</text>
</comment>
<comment type="subunit">
    <text evidence="5">Heterodimer of an alpha and a beta subunit.</text>
</comment>